<proteinExistence type="predicted"/>
<evidence type="ECO:0000313" key="3">
    <source>
        <dbReference type="Proteomes" id="UP000600030"/>
    </source>
</evidence>
<name>A0AAN3PZ85_ECOLX</name>
<evidence type="ECO:0000313" key="2">
    <source>
        <dbReference type="EMBL" id="EGO6678258.1"/>
    </source>
</evidence>
<feature type="domain" description="DUF551" evidence="1">
    <location>
        <begin position="190"/>
        <end position="256"/>
    </location>
</feature>
<dbReference type="EMBL" id="AAXDPX010000006">
    <property type="protein sequence ID" value="EGO6678258.1"/>
    <property type="molecule type" value="Genomic_DNA"/>
</dbReference>
<evidence type="ECO:0000259" key="1">
    <source>
        <dbReference type="Pfam" id="PF04448"/>
    </source>
</evidence>
<protein>
    <submittedName>
        <fullName evidence="2">DUF551 domain-containing protein</fullName>
    </submittedName>
</protein>
<accession>A0AAN3PZ85</accession>
<gene>
    <name evidence="2" type="ORF">GTP92_07955</name>
</gene>
<sequence>MITFTDKELIKEIKERISSLEVRDDIERRAYEIALASLEEEPVAWLHSENGLGIPAITRSKNIADSWLSKSWYVQPLYIAKPVPVVPDARPSLNNGIVGFDEGWNACRAAMLHGAEPVNQTYKSPHTQFEQVADLYEMQFDDGRTCAFHTDAQKAAQWLQVCDGNRVQEYVKLERLQNALSGNSPVSPGGWISCSERMPNDKQYVWCWGKSYGWTECDTFEGYYDWSRNKWWAVTDDGEEPASKVTHWIPLPEPPQEVK</sequence>
<reference evidence="2" key="1">
    <citation type="submission" date="2020-01" db="EMBL/GenBank/DDBJ databases">
        <authorList>
            <consortium name="GenomeTrakr network: Whole genome sequencing for foodborne pathogen traceback"/>
        </authorList>
    </citation>
    <scope>NUCLEOTIDE SEQUENCE</scope>
    <source>
        <strain evidence="2">PSU-2311</strain>
    </source>
</reference>
<comment type="caution">
    <text evidence="2">The sequence shown here is derived from an EMBL/GenBank/DDBJ whole genome shotgun (WGS) entry which is preliminary data.</text>
</comment>
<organism evidence="2 3">
    <name type="scientific">Escherichia coli</name>
    <dbReference type="NCBI Taxonomy" id="562"/>
    <lineage>
        <taxon>Bacteria</taxon>
        <taxon>Pseudomonadati</taxon>
        <taxon>Pseudomonadota</taxon>
        <taxon>Gammaproteobacteria</taxon>
        <taxon>Enterobacterales</taxon>
        <taxon>Enterobacteriaceae</taxon>
        <taxon>Escherichia</taxon>
    </lineage>
</organism>
<dbReference type="Proteomes" id="UP000600030">
    <property type="component" value="Unassembled WGS sequence"/>
</dbReference>
<dbReference type="Pfam" id="PF04448">
    <property type="entry name" value="DUF551"/>
    <property type="match status" value="1"/>
</dbReference>
<dbReference type="AlphaFoldDB" id="A0AAN3PZ85"/>
<dbReference type="InterPro" id="IPR007539">
    <property type="entry name" value="DUF551"/>
</dbReference>